<evidence type="ECO:0000259" key="1">
    <source>
        <dbReference type="PROSITE" id="PS51819"/>
    </source>
</evidence>
<sequence length="171" mass="19661">MTGSEGESVESRLRRARPTLKEELDEMAHDFLEDNRLEEQKFEKEVTSRLKSLFHMQIPVKNMEESIAWYNENLGFRLRDNYGKCAFLELPTGPLLMLWQTADDTSANFTVDGGTMPVLMYATDDVHAMHDSLAKNGAVITHYKNEDFGWVLKFVDSNGNMWGVVQEHLRS</sequence>
<dbReference type="InterPro" id="IPR004360">
    <property type="entry name" value="Glyas_Fos-R_dOase_dom"/>
</dbReference>
<dbReference type="CDD" id="cd06587">
    <property type="entry name" value="VOC"/>
    <property type="match status" value="1"/>
</dbReference>
<evidence type="ECO:0000313" key="2">
    <source>
        <dbReference type="EMBL" id="MEC0242207.1"/>
    </source>
</evidence>
<dbReference type="RefSeq" id="WP_326089959.1">
    <property type="nucleotide sequence ID" value="NZ_JARLKZ010000015.1"/>
</dbReference>
<feature type="domain" description="VOC" evidence="1">
    <location>
        <begin position="52"/>
        <end position="167"/>
    </location>
</feature>
<keyword evidence="3" id="KW-1185">Reference proteome</keyword>
<proteinExistence type="predicted"/>
<dbReference type="Gene3D" id="3.10.180.10">
    <property type="entry name" value="2,3-Dihydroxybiphenyl 1,2-Dioxygenase, domain 1"/>
    <property type="match status" value="1"/>
</dbReference>
<organism evidence="2 3">
    <name type="scientific">Paenibacillus dokdonensis</name>
    <dbReference type="NCBI Taxonomy" id="2567944"/>
    <lineage>
        <taxon>Bacteria</taxon>
        <taxon>Bacillati</taxon>
        <taxon>Bacillota</taxon>
        <taxon>Bacilli</taxon>
        <taxon>Bacillales</taxon>
        <taxon>Paenibacillaceae</taxon>
        <taxon>Paenibacillus</taxon>
    </lineage>
</organism>
<reference evidence="2 3" key="1">
    <citation type="submission" date="2023-03" db="EMBL/GenBank/DDBJ databases">
        <title>Bacillus Genome Sequencing.</title>
        <authorList>
            <person name="Dunlap C."/>
        </authorList>
    </citation>
    <scope>NUCLEOTIDE SEQUENCE [LARGE SCALE GENOMIC DNA]</scope>
    <source>
        <strain evidence="2 3">BD-525</strain>
    </source>
</reference>
<dbReference type="Pfam" id="PF00903">
    <property type="entry name" value="Glyoxalase"/>
    <property type="match status" value="1"/>
</dbReference>
<gene>
    <name evidence="2" type="ORF">P4H66_20590</name>
</gene>
<accession>A0ABU6GR36</accession>
<evidence type="ECO:0000313" key="3">
    <source>
        <dbReference type="Proteomes" id="UP001344632"/>
    </source>
</evidence>
<dbReference type="SUPFAM" id="SSF54593">
    <property type="entry name" value="Glyoxalase/Bleomycin resistance protein/Dihydroxybiphenyl dioxygenase"/>
    <property type="match status" value="1"/>
</dbReference>
<dbReference type="EMBL" id="JARLKZ010000015">
    <property type="protein sequence ID" value="MEC0242207.1"/>
    <property type="molecule type" value="Genomic_DNA"/>
</dbReference>
<name>A0ABU6GR36_9BACL</name>
<dbReference type="Proteomes" id="UP001344632">
    <property type="component" value="Unassembled WGS sequence"/>
</dbReference>
<dbReference type="InterPro" id="IPR029068">
    <property type="entry name" value="Glyas_Bleomycin-R_OHBP_Dase"/>
</dbReference>
<dbReference type="PROSITE" id="PS51819">
    <property type="entry name" value="VOC"/>
    <property type="match status" value="1"/>
</dbReference>
<protein>
    <submittedName>
        <fullName evidence="2">VOC family protein</fullName>
    </submittedName>
</protein>
<comment type="caution">
    <text evidence="2">The sequence shown here is derived from an EMBL/GenBank/DDBJ whole genome shotgun (WGS) entry which is preliminary data.</text>
</comment>
<dbReference type="InterPro" id="IPR037523">
    <property type="entry name" value="VOC_core"/>
</dbReference>